<proteinExistence type="predicted"/>
<protein>
    <submittedName>
        <fullName evidence="1">DUF4932 domain-containing protein</fullName>
    </submittedName>
</protein>
<dbReference type="OrthoDB" id="6402335at2"/>
<dbReference type="RefSeq" id="WP_129463213.1">
    <property type="nucleotide sequence ID" value="NZ_SBKQ01000002.1"/>
</dbReference>
<evidence type="ECO:0000313" key="2">
    <source>
        <dbReference type="Proteomes" id="UP000289734"/>
    </source>
</evidence>
<organism evidence="1 2">
    <name type="scientific">Flavobacterium piscinae</name>
    <dbReference type="NCBI Taxonomy" id="2506424"/>
    <lineage>
        <taxon>Bacteria</taxon>
        <taxon>Pseudomonadati</taxon>
        <taxon>Bacteroidota</taxon>
        <taxon>Flavobacteriia</taxon>
        <taxon>Flavobacteriales</taxon>
        <taxon>Flavobacteriaceae</taxon>
        <taxon>Flavobacterium</taxon>
    </lineage>
</organism>
<name>A0A4V1N587_9FLAO</name>
<dbReference type="EMBL" id="SBKQ01000002">
    <property type="protein sequence ID" value="RXR34806.1"/>
    <property type="molecule type" value="Genomic_DNA"/>
</dbReference>
<sequence>MNQKFFLVTVFFLISLGSFSQKQQKLQKPYVDERVELLSIIFRLAESEEYSSNLFKKYTDKIYNHYNLYKNHELIDFIKKIRNENGVSYDAVMSMAIHLDKNFNPIVPFSDTIPDVRWGKGNAYKFIELLHLFYKDSNSKDFFKQNENFYENISDSFLPIFNKLNAGWYKSFYGKEANESFKIIIGLGIGGGNYGPSVTLKNGEKEVYAIMGTWNTNHEGMPEFKISSYFPTLVHEFNHSFINYILEKNENPFKESCQTLFLSVKDKMNQGGYGDWQTLFNEALVRAAVIKYMKDNNFTIEEINLEINEQLNRGFVWIEDLVSKLEEYDTNRKQYPTLESYYPILADSYKEYAKNIDKMILKVEKLKPRLVSISEFNNGDTNVNSNLKQITLNFDKPFSEVNFLRPTDENAAFPEFTNLTYSENRESITLTCNLNANTEYKMVLVGLSPRSISEIPQDYIISFKTEK</sequence>
<keyword evidence="2" id="KW-1185">Reference proteome</keyword>
<dbReference type="AlphaFoldDB" id="A0A4V1N587"/>
<evidence type="ECO:0000313" key="1">
    <source>
        <dbReference type="EMBL" id="RXR34806.1"/>
    </source>
</evidence>
<dbReference type="InterPro" id="IPR032560">
    <property type="entry name" value="DUF4932"/>
</dbReference>
<dbReference type="Proteomes" id="UP000289734">
    <property type="component" value="Unassembled WGS sequence"/>
</dbReference>
<reference evidence="2" key="1">
    <citation type="submission" date="2019-01" db="EMBL/GenBank/DDBJ databases">
        <title>Cytophagaceae bacterium strain CAR-16.</title>
        <authorList>
            <person name="Chen W.-M."/>
        </authorList>
    </citation>
    <scope>NUCLEOTIDE SEQUENCE [LARGE SCALE GENOMIC DNA]</scope>
    <source>
        <strain evidence="2">ICH-30</strain>
    </source>
</reference>
<comment type="caution">
    <text evidence="1">The sequence shown here is derived from an EMBL/GenBank/DDBJ whole genome shotgun (WGS) entry which is preliminary data.</text>
</comment>
<accession>A0A4V1N587</accession>
<dbReference type="Pfam" id="PF16286">
    <property type="entry name" value="DUF4932"/>
    <property type="match status" value="1"/>
</dbReference>
<gene>
    <name evidence="1" type="ORF">EQG68_02545</name>
</gene>